<sequence length="214" mass="22739">MNRLLSFVCIATLLAGCATRPNHGPGSGSGADYVPVVQAPTNDPAAYDADLARCRASAASIPFRASQHDDALFVLDTGVVGAGWMAGIPTISGVAVVGGLYAFQRAVYTPERRAWHAKQESAMVNCLAQRGYVNQDPSVRVTWVPPGQRRAETALRVTGVDTYNAEQFAKARRCSALPMATLIEKGPGYERHSIPCSNGQALAVRCEFGNCRAG</sequence>
<evidence type="ECO:0000256" key="1">
    <source>
        <dbReference type="SAM" id="Phobius"/>
    </source>
</evidence>
<protein>
    <recommendedName>
        <fullName evidence="4">Lipoprotein</fullName>
    </recommendedName>
</protein>
<organism evidence="2 3">
    <name type="scientific">Variovorax defluvii</name>
    <dbReference type="NCBI Taxonomy" id="913761"/>
    <lineage>
        <taxon>Bacteria</taxon>
        <taxon>Pseudomonadati</taxon>
        <taxon>Pseudomonadota</taxon>
        <taxon>Betaproteobacteria</taxon>
        <taxon>Burkholderiales</taxon>
        <taxon>Comamonadaceae</taxon>
        <taxon>Variovorax</taxon>
    </lineage>
</organism>
<gene>
    <name evidence="2" type="ORF">GCM10023165_21690</name>
</gene>
<feature type="transmembrane region" description="Helical" evidence="1">
    <location>
        <begin position="82"/>
        <end position="103"/>
    </location>
</feature>
<keyword evidence="3" id="KW-1185">Reference proteome</keyword>
<evidence type="ECO:0000313" key="3">
    <source>
        <dbReference type="Proteomes" id="UP001500975"/>
    </source>
</evidence>
<accession>A0ABP8HLX3</accession>
<comment type="caution">
    <text evidence="2">The sequence shown here is derived from an EMBL/GenBank/DDBJ whole genome shotgun (WGS) entry which is preliminary data.</text>
</comment>
<evidence type="ECO:0008006" key="4">
    <source>
        <dbReference type="Google" id="ProtNLM"/>
    </source>
</evidence>
<dbReference type="PROSITE" id="PS51257">
    <property type="entry name" value="PROKAR_LIPOPROTEIN"/>
    <property type="match status" value="1"/>
</dbReference>
<dbReference type="RefSeq" id="WP_345537794.1">
    <property type="nucleotide sequence ID" value="NZ_BAABGJ010000019.1"/>
</dbReference>
<keyword evidence="1" id="KW-1133">Transmembrane helix</keyword>
<proteinExistence type="predicted"/>
<dbReference type="EMBL" id="BAABGJ010000019">
    <property type="protein sequence ID" value="GAA4341195.1"/>
    <property type="molecule type" value="Genomic_DNA"/>
</dbReference>
<dbReference type="Proteomes" id="UP001500975">
    <property type="component" value="Unassembled WGS sequence"/>
</dbReference>
<reference evidence="3" key="1">
    <citation type="journal article" date="2019" name="Int. J. Syst. Evol. Microbiol.">
        <title>The Global Catalogue of Microorganisms (GCM) 10K type strain sequencing project: providing services to taxonomists for standard genome sequencing and annotation.</title>
        <authorList>
            <consortium name="The Broad Institute Genomics Platform"/>
            <consortium name="The Broad Institute Genome Sequencing Center for Infectious Disease"/>
            <person name="Wu L."/>
            <person name="Ma J."/>
        </authorList>
    </citation>
    <scope>NUCLEOTIDE SEQUENCE [LARGE SCALE GENOMIC DNA]</scope>
    <source>
        <strain evidence="3">JCM 17804</strain>
    </source>
</reference>
<evidence type="ECO:0000313" key="2">
    <source>
        <dbReference type="EMBL" id="GAA4341195.1"/>
    </source>
</evidence>
<keyword evidence="1" id="KW-0472">Membrane</keyword>
<name>A0ABP8HLX3_9BURK</name>
<keyword evidence="1" id="KW-0812">Transmembrane</keyword>